<keyword evidence="3 14" id="KW-0812">Transmembrane</keyword>
<keyword evidence="9" id="KW-0675">Receptor</keyword>
<evidence type="ECO:0000256" key="12">
    <source>
        <dbReference type="ARBA" id="ARBA00023303"/>
    </source>
</evidence>
<keyword evidence="6 14" id="KW-0406">Ion transport</keyword>
<evidence type="ECO:0000256" key="3">
    <source>
        <dbReference type="ARBA" id="ARBA00022692"/>
    </source>
</evidence>
<keyword evidence="19" id="KW-1185">Reference proteome</keyword>
<dbReference type="Pfam" id="PF02932">
    <property type="entry name" value="Neur_chan_memb"/>
    <property type="match status" value="1"/>
</dbReference>
<evidence type="ECO:0000256" key="7">
    <source>
        <dbReference type="ARBA" id="ARBA00023136"/>
    </source>
</evidence>
<comment type="subcellular location">
    <subcellularLocation>
        <location evidence="13">Synaptic cell membrane</location>
        <topology evidence="13">Multi-pass membrane protein</topology>
    </subcellularLocation>
</comment>
<feature type="domain" description="Neurotransmitter-gated ion-channel ligand-binding" evidence="16">
    <location>
        <begin position="27"/>
        <end position="237"/>
    </location>
</feature>
<dbReference type="InterPro" id="IPR006029">
    <property type="entry name" value="Neurotrans-gated_channel_TM"/>
</dbReference>
<dbReference type="PRINTS" id="PR00252">
    <property type="entry name" value="NRIONCHANNEL"/>
</dbReference>
<dbReference type="GO" id="GO:0022848">
    <property type="term" value="F:acetylcholine-gated monoatomic cation-selective channel activity"/>
    <property type="evidence" value="ECO:0007669"/>
    <property type="project" value="InterPro"/>
</dbReference>
<dbReference type="FunFam" id="1.20.58.390:FF:000073">
    <property type="entry name" value="Neuronal acetylcholine receptor subunit alpha-9-II"/>
    <property type="match status" value="1"/>
</dbReference>
<dbReference type="GO" id="GO:0004888">
    <property type="term" value="F:transmembrane signaling receptor activity"/>
    <property type="evidence" value="ECO:0007669"/>
    <property type="project" value="InterPro"/>
</dbReference>
<dbReference type="InterPro" id="IPR002394">
    <property type="entry name" value="Nicotinic_acetylcholine_rcpt"/>
</dbReference>
<dbReference type="PANTHER" id="PTHR18945">
    <property type="entry name" value="NEUROTRANSMITTER GATED ION CHANNEL"/>
    <property type="match status" value="1"/>
</dbReference>
<feature type="compositionally biased region" description="Basic and acidic residues" evidence="15">
    <location>
        <begin position="431"/>
        <end position="447"/>
    </location>
</feature>
<comment type="similarity">
    <text evidence="14">Belongs to the ligand-gated ion channel (TC 1.A.9) family.</text>
</comment>
<dbReference type="SUPFAM" id="SSF90112">
    <property type="entry name" value="Neurotransmitter-gated ion-channel transmembrane pore"/>
    <property type="match status" value="1"/>
</dbReference>
<comment type="caution">
    <text evidence="18">The sequence shown here is derived from an EMBL/GenBank/DDBJ whole genome shotgun (WGS) entry which is preliminary data.</text>
</comment>
<evidence type="ECO:0000256" key="15">
    <source>
        <dbReference type="SAM" id="MobiDB-lite"/>
    </source>
</evidence>
<dbReference type="Gene3D" id="1.20.58.390">
    <property type="entry name" value="Neurotransmitter-gated ion-channel transmembrane domain"/>
    <property type="match status" value="2"/>
</dbReference>
<evidence type="ECO:0000256" key="6">
    <source>
        <dbReference type="ARBA" id="ARBA00023065"/>
    </source>
</evidence>
<name>A0A9X0CIT0_9CNID</name>
<feature type="transmembrane region" description="Helical" evidence="14">
    <location>
        <begin position="238"/>
        <end position="262"/>
    </location>
</feature>
<dbReference type="PRINTS" id="PR00254">
    <property type="entry name" value="NICOTINICR"/>
</dbReference>
<evidence type="ECO:0000259" key="17">
    <source>
        <dbReference type="Pfam" id="PF02932"/>
    </source>
</evidence>
<evidence type="ECO:0000256" key="10">
    <source>
        <dbReference type="ARBA" id="ARBA00023180"/>
    </source>
</evidence>
<dbReference type="FunFam" id="2.70.170.10:FF:000005">
    <property type="entry name" value="Neuronal nicotinic acetylcholine receptor alpha4 subunit"/>
    <property type="match status" value="1"/>
</dbReference>
<evidence type="ECO:0000313" key="19">
    <source>
        <dbReference type="Proteomes" id="UP001163046"/>
    </source>
</evidence>
<evidence type="ECO:0000259" key="16">
    <source>
        <dbReference type="Pfam" id="PF02931"/>
    </source>
</evidence>
<dbReference type="InterPro" id="IPR006202">
    <property type="entry name" value="Neur_chan_lig-bd"/>
</dbReference>
<dbReference type="Pfam" id="PF02931">
    <property type="entry name" value="Neur_chan_LBD"/>
    <property type="match status" value="1"/>
</dbReference>
<keyword evidence="12 14" id="KW-0407">Ion channel</keyword>
<dbReference type="CDD" id="cd19051">
    <property type="entry name" value="LGIC_TM_cation"/>
    <property type="match status" value="1"/>
</dbReference>
<keyword evidence="5" id="KW-0770">Synapse</keyword>
<evidence type="ECO:0000256" key="5">
    <source>
        <dbReference type="ARBA" id="ARBA00023018"/>
    </source>
</evidence>
<feature type="chain" id="PRO_5041017040" description="Neuronal acetylcholine receptor subunit alpha-10-like" evidence="14">
    <location>
        <begin position="22"/>
        <end position="509"/>
    </location>
</feature>
<evidence type="ECO:0000256" key="11">
    <source>
        <dbReference type="ARBA" id="ARBA00023286"/>
    </source>
</evidence>
<dbReference type="NCBIfam" id="TIGR00860">
    <property type="entry name" value="LIC"/>
    <property type="match status" value="1"/>
</dbReference>
<keyword evidence="2" id="KW-1003">Cell membrane</keyword>
<dbReference type="InterPro" id="IPR036719">
    <property type="entry name" value="Neuro-gated_channel_TM_sf"/>
</dbReference>
<reference evidence="18" key="1">
    <citation type="submission" date="2023-01" db="EMBL/GenBank/DDBJ databases">
        <title>Genome assembly of the deep-sea coral Lophelia pertusa.</title>
        <authorList>
            <person name="Herrera S."/>
            <person name="Cordes E."/>
        </authorList>
    </citation>
    <scope>NUCLEOTIDE SEQUENCE</scope>
    <source>
        <strain evidence="18">USNM1676648</strain>
        <tissue evidence="18">Polyp</tissue>
    </source>
</reference>
<evidence type="ECO:0000313" key="18">
    <source>
        <dbReference type="EMBL" id="KAJ7340253.1"/>
    </source>
</evidence>
<proteinExistence type="inferred from homology"/>
<dbReference type="EMBL" id="MU827778">
    <property type="protein sequence ID" value="KAJ7340253.1"/>
    <property type="molecule type" value="Genomic_DNA"/>
</dbReference>
<accession>A0A9X0CIT0</accession>
<keyword evidence="4 14" id="KW-1133">Transmembrane helix</keyword>
<feature type="signal peptide" evidence="14">
    <location>
        <begin position="1"/>
        <end position="21"/>
    </location>
</feature>
<dbReference type="PROSITE" id="PS00236">
    <property type="entry name" value="NEUROTR_ION_CHANNEL"/>
    <property type="match status" value="1"/>
</dbReference>
<keyword evidence="1 14" id="KW-0813">Transport</keyword>
<evidence type="ECO:0000256" key="14">
    <source>
        <dbReference type="RuleBase" id="RU000687"/>
    </source>
</evidence>
<dbReference type="InterPro" id="IPR018000">
    <property type="entry name" value="Neurotransmitter_ion_chnl_CS"/>
</dbReference>
<dbReference type="InterPro" id="IPR006201">
    <property type="entry name" value="Neur_channel"/>
</dbReference>
<keyword evidence="10" id="KW-0325">Glycoprotein</keyword>
<dbReference type="Proteomes" id="UP001163046">
    <property type="component" value="Unassembled WGS sequence"/>
</dbReference>
<feature type="transmembrane region" description="Helical" evidence="14">
    <location>
        <begin position="487"/>
        <end position="508"/>
    </location>
</feature>
<dbReference type="InterPro" id="IPR038050">
    <property type="entry name" value="Neuro_actylchol_rec"/>
</dbReference>
<keyword evidence="14" id="KW-0732">Signal</keyword>
<evidence type="ECO:0000256" key="4">
    <source>
        <dbReference type="ARBA" id="ARBA00022989"/>
    </source>
</evidence>
<organism evidence="18 19">
    <name type="scientific">Desmophyllum pertusum</name>
    <dbReference type="NCBI Taxonomy" id="174260"/>
    <lineage>
        <taxon>Eukaryota</taxon>
        <taxon>Metazoa</taxon>
        <taxon>Cnidaria</taxon>
        <taxon>Anthozoa</taxon>
        <taxon>Hexacorallia</taxon>
        <taxon>Scleractinia</taxon>
        <taxon>Caryophylliina</taxon>
        <taxon>Caryophylliidae</taxon>
        <taxon>Desmophyllum</taxon>
    </lineage>
</organism>
<evidence type="ECO:0000256" key="2">
    <source>
        <dbReference type="ARBA" id="ARBA00022475"/>
    </source>
</evidence>
<sequence>MALFISTILFIWILSGHRTKGSQESIEQSLINELLKGYNKDAHPIPEQNKSMYGVTFGLELVQLVNVDDKNQIITTNVWVRQKWRNLLLTWDPEKYGGIKRVRINPSLIWIPDIVLYNSADSEFSGGLEKYKTRVIIDYDGTSAWYSPASFRSTCPIDVTHFPFDQQTCTMKFGSWTFEVVDLDIHADKSPLHSSQYVKSAEWDLLAASKKRNVQSYACCEYPFSDVTIEFVFKRKPLFYIFNLIVPCLIIMSMVLLGFFLPPESGERITLSITVLLAMAVFLQLAAENLPRNSENLPVMGIFYITVMLEVAGSLVATCYILHIHHRNSGTAIVPVPGWVKVYILDKLGKCLGVKKPVTEDKYDESAEMDFKRISIMKKDLNRRFSNGSNHIRTKLLPDKSKIQATRSTLLTSPEEFCMSSSTNSVASTCRKMDTPQGKNDDSHDGDSNSTKTAQGIMVLVDSLKHRRQIEKNQEEWRHLAMVLDRLFFWIFVVIILVSTMLVLSRGVL</sequence>
<dbReference type="OrthoDB" id="5975154at2759"/>
<protein>
    <recommendedName>
        <fullName evidence="20">Neuronal acetylcholine receptor subunit alpha-10-like</fullName>
    </recommendedName>
</protein>
<dbReference type="CDD" id="cd18997">
    <property type="entry name" value="LGIC_ECD_nAChR"/>
    <property type="match status" value="1"/>
</dbReference>
<dbReference type="GO" id="GO:0045211">
    <property type="term" value="C:postsynaptic membrane"/>
    <property type="evidence" value="ECO:0007669"/>
    <property type="project" value="InterPro"/>
</dbReference>
<evidence type="ECO:0000256" key="9">
    <source>
        <dbReference type="ARBA" id="ARBA00023170"/>
    </source>
</evidence>
<feature type="region of interest" description="Disordered" evidence="15">
    <location>
        <begin position="428"/>
        <end position="451"/>
    </location>
</feature>
<dbReference type="AlphaFoldDB" id="A0A9X0CIT0"/>
<evidence type="ECO:0000256" key="13">
    <source>
        <dbReference type="ARBA" id="ARBA00034099"/>
    </source>
</evidence>
<keyword evidence="11" id="KW-1071">Ligand-gated ion channel</keyword>
<feature type="transmembrane region" description="Helical" evidence="14">
    <location>
        <begin position="299"/>
        <end position="322"/>
    </location>
</feature>
<evidence type="ECO:0000256" key="1">
    <source>
        <dbReference type="ARBA" id="ARBA00022448"/>
    </source>
</evidence>
<evidence type="ECO:0000256" key="8">
    <source>
        <dbReference type="ARBA" id="ARBA00023157"/>
    </source>
</evidence>
<evidence type="ECO:0008006" key="20">
    <source>
        <dbReference type="Google" id="ProtNLM"/>
    </source>
</evidence>
<dbReference type="Gene3D" id="2.70.170.10">
    <property type="entry name" value="Neurotransmitter-gated ion-channel ligand-binding domain"/>
    <property type="match status" value="1"/>
</dbReference>
<keyword evidence="7 14" id="KW-0472">Membrane</keyword>
<dbReference type="InterPro" id="IPR036734">
    <property type="entry name" value="Neur_chan_lig-bd_sf"/>
</dbReference>
<feature type="transmembrane region" description="Helical" evidence="14">
    <location>
        <begin position="269"/>
        <end position="287"/>
    </location>
</feature>
<dbReference type="SUPFAM" id="SSF63712">
    <property type="entry name" value="Nicotinic receptor ligand binding domain-like"/>
    <property type="match status" value="1"/>
</dbReference>
<keyword evidence="8" id="KW-1015">Disulfide bond</keyword>
<feature type="domain" description="Neurotransmitter-gated ion-channel transmembrane" evidence="17">
    <location>
        <begin position="244"/>
        <end position="503"/>
    </location>
</feature>
<gene>
    <name evidence="18" type="ORF">OS493_002985</name>
</gene>